<keyword evidence="4" id="KW-1185">Reference proteome</keyword>
<evidence type="ECO:0000256" key="1">
    <source>
        <dbReference type="ARBA" id="ARBA00023118"/>
    </source>
</evidence>
<dbReference type="Pfam" id="PF01881">
    <property type="entry name" value="Cas_Cas6_C"/>
    <property type="match status" value="1"/>
</dbReference>
<dbReference type="InterPro" id="IPR010156">
    <property type="entry name" value="CRISPR-assoc_prot_Cas6"/>
</dbReference>
<dbReference type="InterPro" id="IPR049435">
    <property type="entry name" value="Cas_Cas6_C"/>
</dbReference>
<dbReference type="GO" id="GO:0016788">
    <property type="term" value="F:hydrolase activity, acting on ester bonds"/>
    <property type="evidence" value="ECO:0007669"/>
    <property type="project" value="InterPro"/>
</dbReference>
<dbReference type="AlphaFoldDB" id="A0A2I2KSL4"/>
<dbReference type="EMBL" id="FZMO01000182">
    <property type="protein sequence ID" value="SNQ48629.1"/>
    <property type="molecule type" value="Genomic_DNA"/>
</dbReference>
<proteinExistence type="predicted"/>
<dbReference type="CDD" id="cd21140">
    <property type="entry name" value="Cas6_I-like"/>
    <property type="match status" value="1"/>
</dbReference>
<protein>
    <submittedName>
        <fullName evidence="3">CRISPR-associated protein</fullName>
    </submittedName>
</protein>
<sequence>MLAGLAGRKAIQWATLNLPIRGIQIEAAPDHQAGETVFSTRTPILVKWESRYLLPDHPRFLERLSHNVRHKADLLGLPADNEMEVVSAGPPRKFLVKGAPRHGCTAELRIRADPALLDALYDWGLGLATNQGFGWIR</sequence>
<organism evidence="3 4">
    <name type="scientific">Frankia canadensis</name>
    <dbReference type="NCBI Taxonomy" id="1836972"/>
    <lineage>
        <taxon>Bacteria</taxon>
        <taxon>Bacillati</taxon>
        <taxon>Actinomycetota</taxon>
        <taxon>Actinomycetes</taxon>
        <taxon>Frankiales</taxon>
        <taxon>Frankiaceae</taxon>
        <taxon>Frankia</taxon>
    </lineage>
</organism>
<dbReference type="GO" id="GO:0051607">
    <property type="term" value="P:defense response to virus"/>
    <property type="evidence" value="ECO:0007669"/>
    <property type="project" value="UniProtKB-KW"/>
</dbReference>
<name>A0A2I2KSL4_9ACTN</name>
<evidence type="ECO:0000313" key="3">
    <source>
        <dbReference type="EMBL" id="SNQ48629.1"/>
    </source>
</evidence>
<evidence type="ECO:0000313" key="4">
    <source>
        <dbReference type="Proteomes" id="UP000234331"/>
    </source>
</evidence>
<gene>
    <name evidence="3" type="ORF">FRACA_2620003</name>
</gene>
<reference evidence="3 4" key="1">
    <citation type="submission" date="2017-06" db="EMBL/GenBank/DDBJ databases">
        <authorList>
            <person name="Kim H.J."/>
            <person name="Triplett B.A."/>
        </authorList>
    </citation>
    <scope>NUCLEOTIDE SEQUENCE [LARGE SCALE GENOMIC DNA]</scope>
    <source>
        <strain evidence="3">FRACA_ARgP5</strain>
    </source>
</reference>
<evidence type="ECO:0000259" key="2">
    <source>
        <dbReference type="Pfam" id="PF01881"/>
    </source>
</evidence>
<dbReference type="NCBIfam" id="TIGR01877">
    <property type="entry name" value="cas_cas6"/>
    <property type="match status" value="1"/>
</dbReference>
<dbReference type="Gene3D" id="3.30.70.1900">
    <property type="match status" value="1"/>
</dbReference>
<feature type="domain" description="CRISPR associated protein Cas6 C-terminal" evidence="2">
    <location>
        <begin position="30"/>
        <end position="136"/>
    </location>
</feature>
<dbReference type="Proteomes" id="UP000234331">
    <property type="component" value="Unassembled WGS sequence"/>
</dbReference>
<keyword evidence="1" id="KW-0051">Antiviral defense</keyword>
<accession>A0A2I2KSL4</accession>